<dbReference type="CDD" id="cd21459">
    <property type="entry name" value="DLC-like_TCTEX1D2"/>
    <property type="match status" value="1"/>
</dbReference>
<dbReference type="Gene3D" id="3.30.1140.40">
    <property type="entry name" value="Tctex-1"/>
    <property type="match status" value="1"/>
</dbReference>
<dbReference type="GO" id="GO:0007018">
    <property type="term" value="P:microtubule-based movement"/>
    <property type="evidence" value="ECO:0007669"/>
    <property type="project" value="TreeGrafter"/>
</dbReference>
<dbReference type="PANTHER" id="PTHR21255">
    <property type="entry name" value="T-COMPLEX-ASSOCIATED-TESTIS-EXPRESSED 1/ DYNEIN LIGHT CHAIN"/>
    <property type="match status" value="1"/>
</dbReference>
<dbReference type="FunFam" id="3.30.1140.40:FF:000003">
    <property type="entry name" value="tctex1 domain-containing protein 2"/>
    <property type="match status" value="1"/>
</dbReference>
<dbReference type="Pfam" id="PF03645">
    <property type="entry name" value="Tctex-1"/>
    <property type="match status" value="1"/>
</dbReference>
<keyword evidence="3" id="KW-1185">Reference proteome</keyword>
<evidence type="ECO:0000313" key="3">
    <source>
        <dbReference type="Proteomes" id="UP000261560"/>
    </source>
</evidence>
<sequence length="153" mass="17971">MYFFFLVTKLENVFMTVFKADVKDLLQLFGAFLNRFRIFVVKVSRFFSRFKPAIVKEFIHDIVRERLSGVKYEAEKIPELCSSLAECIRDKVKSIGFDKYKIIVQVMIGEQRGQGVKMCSRFFWDADTDNYAEDVFMNDSLFCVAAVFGCYFY</sequence>
<evidence type="ECO:0000256" key="1">
    <source>
        <dbReference type="ARBA" id="ARBA00005361"/>
    </source>
</evidence>
<reference evidence="2" key="1">
    <citation type="submission" date="2025-08" db="UniProtKB">
        <authorList>
            <consortium name="Ensembl"/>
        </authorList>
    </citation>
    <scope>IDENTIFICATION</scope>
</reference>
<dbReference type="GO" id="GO:0005737">
    <property type="term" value="C:cytoplasm"/>
    <property type="evidence" value="ECO:0007669"/>
    <property type="project" value="TreeGrafter"/>
</dbReference>
<name>A0A3B3DZ37_ORYME</name>
<dbReference type="GO" id="GO:0045505">
    <property type="term" value="F:dynein intermediate chain binding"/>
    <property type="evidence" value="ECO:0007669"/>
    <property type="project" value="TreeGrafter"/>
</dbReference>
<evidence type="ECO:0000313" key="2">
    <source>
        <dbReference type="Ensembl" id="ENSOMEP00000034600.1"/>
    </source>
</evidence>
<dbReference type="GO" id="GO:0005868">
    <property type="term" value="C:cytoplasmic dynein complex"/>
    <property type="evidence" value="ECO:0007669"/>
    <property type="project" value="TreeGrafter"/>
</dbReference>
<dbReference type="STRING" id="30732.ENSOMEP00000034600"/>
<dbReference type="InterPro" id="IPR038586">
    <property type="entry name" value="Tctex-1-like_sf"/>
</dbReference>
<comment type="similarity">
    <text evidence="1">Belongs to the dynein light chain Tctex-type family.</text>
</comment>
<dbReference type="AlphaFoldDB" id="A0A3B3DZ37"/>
<reference evidence="2" key="2">
    <citation type="submission" date="2025-09" db="UniProtKB">
        <authorList>
            <consortium name="Ensembl"/>
        </authorList>
    </citation>
    <scope>IDENTIFICATION</scope>
</reference>
<protein>
    <submittedName>
        <fullName evidence="2">Dynein light chain Tctex-type 2B</fullName>
    </submittedName>
</protein>
<dbReference type="Ensembl" id="ENSOMET00000028751.1">
    <property type="protein sequence ID" value="ENSOMEP00000034600.1"/>
    <property type="gene ID" value="ENSOMEG00000021312.1"/>
</dbReference>
<dbReference type="OMA" id="YVIRPNF"/>
<dbReference type="GeneTree" id="ENSGT00940000160019"/>
<dbReference type="Proteomes" id="UP000261560">
    <property type="component" value="Unplaced"/>
</dbReference>
<organism evidence="2 3">
    <name type="scientific">Oryzias melastigma</name>
    <name type="common">Marine medaka</name>
    <dbReference type="NCBI Taxonomy" id="30732"/>
    <lineage>
        <taxon>Eukaryota</taxon>
        <taxon>Metazoa</taxon>
        <taxon>Chordata</taxon>
        <taxon>Craniata</taxon>
        <taxon>Vertebrata</taxon>
        <taxon>Euteleostomi</taxon>
        <taxon>Actinopterygii</taxon>
        <taxon>Neopterygii</taxon>
        <taxon>Teleostei</taxon>
        <taxon>Neoteleostei</taxon>
        <taxon>Acanthomorphata</taxon>
        <taxon>Ovalentaria</taxon>
        <taxon>Atherinomorphae</taxon>
        <taxon>Beloniformes</taxon>
        <taxon>Adrianichthyidae</taxon>
        <taxon>Oryziinae</taxon>
        <taxon>Oryzias</taxon>
    </lineage>
</organism>
<dbReference type="PaxDb" id="30732-ENSOMEP00000034600"/>
<proteinExistence type="inferred from homology"/>
<dbReference type="InterPro" id="IPR005334">
    <property type="entry name" value="Tctex-1-like"/>
</dbReference>
<dbReference type="PANTHER" id="PTHR21255:SF7">
    <property type="entry name" value="DYNEIN LIGHT CHAIN TCTEX-TYPE PROTEIN 2B"/>
    <property type="match status" value="1"/>
</dbReference>
<accession>A0A3B3DZ37</accession>